<proteinExistence type="predicted"/>
<evidence type="ECO:0000313" key="3">
    <source>
        <dbReference type="EMBL" id="MEE4025367.1"/>
    </source>
</evidence>
<gene>
    <name evidence="3" type="ORF">V1Y59_19940</name>
</gene>
<protein>
    <submittedName>
        <fullName evidence="3">DUF3558 family protein</fullName>
    </submittedName>
</protein>
<comment type="caution">
    <text evidence="3">The sequence shown here is derived from an EMBL/GenBank/DDBJ whole genome shotgun (WGS) entry which is preliminary data.</text>
</comment>
<dbReference type="InterPro" id="IPR024520">
    <property type="entry name" value="DUF3558"/>
</dbReference>
<accession>A0ABU7MYG0</accession>
<reference evidence="3 4" key="1">
    <citation type="submission" date="2024-01" db="EMBL/GenBank/DDBJ databases">
        <title>Draft genome sequence of Gordonia sp. PKS22-38.</title>
        <authorList>
            <person name="Suphannarot A."/>
            <person name="Mingma R."/>
        </authorList>
    </citation>
    <scope>NUCLEOTIDE SEQUENCE [LARGE SCALE GENOMIC DNA]</scope>
    <source>
        <strain evidence="3 4">PKS22-38</strain>
    </source>
</reference>
<dbReference type="RefSeq" id="WP_330506791.1">
    <property type="nucleotide sequence ID" value="NZ_JAZDUE010000019.1"/>
</dbReference>
<dbReference type="EMBL" id="JAZDUE010000019">
    <property type="protein sequence ID" value="MEE4025367.1"/>
    <property type="molecule type" value="Genomic_DNA"/>
</dbReference>
<feature type="compositionally biased region" description="Low complexity" evidence="1">
    <location>
        <begin position="27"/>
        <end position="36"/>
    </location>
</feature>
<organism evidence="3 4">
    <name type="scientific">Gordonia prachuapensis</name>
    <dbReference type="NCBI Taxonomy" id="3115651"/>
    <lineage>
        <taxon>Bacteria</taxon>
        <taxon>Bacillati</taxon>
        <taxon>Actinomycetota</taxon>
        <taxon>Actinomycetes</taxon>
        <taxon>Mycobacteriales</taxon>
        <taxon>Gordoniaceae</taxon>
        <taxon>Gordonia</taxon>
    </lineage>
</organism>
<dbReference type="PROSITE" id="PS51257">
    <property type="entry name" value="PROKAR_LIPOPROTEIN"/>
    <property type="match status" value="1"/>
</dbReference>
<dbReference type="Proteomes" id="UP001335729">
    <property type="component" value="Unassembled WGS sequence"/>
</dbReference>
<name>A0ABU7MYG0_9ACTN</name>
<feature type="chain" id="PRO_5046669485" evidence="2">
    <location>
        <begin position="23"/>
        <end position="188"/>
    </location>
</feature>
<keyword evidence="4" id="KW-1185">Reference proteome</keyword>
<sequence>MRNVTKASLAAAATLIALTVGACGDSSTGDDSASSGMPAPLSAPAETQRESPTTLTGQEICAVLTNDDLAPLTVGEVAMEPEPTDDRGLPGCDWPLSDGYGSLKIEVFQPVDVDIILENAVVSEYPIAAGTMYQQTEDGQSSCRALVKTAGTPDGFLLRVLVDGDADDGSVCRSAIPQTEKVLQALGW</sequence>
<feature type="region of interest" description="Disordered" evidence="1">
    <location>
        <begin position="27"/>
        <end position="54"/>
    </location>
</feature>
<evidence type="ECO:0000256" key="2">
    <source>
        <dbReference type="SAM" id="SignalP"/>
    </source>
</evidence>
<feature type="signal peptide" evidence="2">
    <location>
        <begin position="1"/>
        <end position="22"/>
    </location>
</feature>
<evidence type="ECO:0000313" key="4">
    <source>
        <dbReference type="Proteomes" id="UP001335729"/>
    </source>
</evidence>
<keyword evidence="2" id="KW-0732">Signal</keyword>
<dbReference type="Pfam" id="PF12079">
    <property type="entry name" value="DUF3558"/>
    <property type="match status" value="1"/>
</dbReference>
<evidence type="ECO:0000256" key="1">
    <source>
        <dbReference type="SAM" id="MobiDB-lite"/>
    </source>
</evidence>